<organism evidence="1 2">
    <name type="scientific">Labilithrix luteola</name>
    <dbReference type="NCBI Taxonomy" id="1391654"/>
    <lineage>
        <taxon>Bacteria</taxon>
        <taxon>Pseudomonadati</taxon>
        <taxon>Myxococcota</taxon>
        <taxon>Polyangia</taxon>
        <taxon>Polyangiales</taxon>
        <taxon>Labilitrichaceae</taxon>
        <taxon>Labilithrix</taxon>
    </lineage>
</organism>
<dbReference type="Gene3D" id="3.40.30.10">
    <property type="entry name" value="Glutaredoxin"/>
    <property type="match status" value="1"/>
</dbReference>
<dbReference type="Proteomes" id="UP000064967">
    <property type="component" value="Chromosome"/>
</dbReference>
<dbReference type="SUPFAM" id="SSF52833">
    <property type="entry name" value="Thioredoxin-like"/>
    <property type="match status" value="1"/>
</dbReference>
<proteinExistence type="predicted"/>
<dbReference type="SUPFAM" id="SSF47616">
    <property type="entry name" value="GST C-terminal domain-like"/>
    <property type="match status" value="1"/>
</dbReference>
<dbReference type="Pfam" id="PF13410">
    <property type="entry name" value="GST_C_2"/>
    <property type="match status" value="1"/>
</dbReference>
<dbReference type="InterPro" id="IPR036282">
    <property type="entry name" value="Glutathione-S-Trfase_C_sf"/>
</dbReference>
<dbReference type="PANTHER" id="PTHR12289">
    <property type="entry name" value="METAXIN RELATED"/>
    <property type="match status" value="1"/>
</dbReference>
<dbReference type="InterPro" id="IPR050931">
    <property type="entry name" value="Mito_Protein_Transport_Metaxin"/>
</dbReference>
<dbReference type="InterPro" id="IPR036249">
    <property type="entry name" value="Thioredoxin-like_sf"/>
</dbReference>
<dbReference type="PANTHER" id="PTHR12289:SF41">
    <property type="entry name" value="FAILED AXON CONNECTIONS-RELATED"/>
    <property type="match status" value="1"/>
</dbReference>
<dbReference type="STRING" id="1391654.AKJ09_04205"/>
<dbReference type="AlphaFoldDB" id="A0A0K1PVX5"/>
<dbReference type="KEGG" id="llu:AKJ09_04205"/>
<keyword evidence="1" id="KW-0808">Transferase</keyword>
<evidence type="ECO:0000313" key="2">
    <source>
        <dbReference type="Proteomes" id="UP000064967"/>
    </source>
</evidence>
<reference evidence="1 2" key="1">
    <citation type="submission" date="2015-08" db="EMBL/GenBank/DDBJ databases">
        <authorList>
            <person name="Babu N.S."/>
            <person name="Beckwith C.J."/>
            <person name="Beseler K.G."/>
            <person name="Brison A."/>
            <person name="Carone J.V."/>
            <person name="Caskin T.P."/>
            <person name="Diamond M."/>
            <person name="Durham M.E."/>
            <person name="Foxe J.M."/>
            <person name="Go M."/>
            <person name="Henderson B.A."/>
            <person name="Jones I.B."/>
            <person name="McGettigan J.A."/>
            <person name="Micheletti S.J."/>
            <person name="Nasrallah M.E."/>
            <person name="Ortiz D."/>
            <person name="Piller C.R."/>
            <person name="Privatt S.R."/>
            <person name="Schneider S.L."/>
            <person name="Sharp S."/>
            <person name="Smith T.C."/>
            <person name="Stanton J.D."/>
            <person name="Ullery H.E."/>
            <person name="Wilson R.J."/>
            <person name="Serrano M.G."/>
            <person name="Buck G."/>
            <person name="Lee V."/>
            <person name="Wang Y."/>
            <person name="Carvalho R."/>
            <person name="Voegtly L."/>
            <person name="Shi R."/>
            <person name="Duckworth R."/>
            <person name="Johnson A."/>
            <person name="Loviza R."/>
            <person name="Walstead R."/>
            <person name="Shah Z."/>
            <person name="Kiflezghi M."/>
            <person name="Wade K."/>
            <person name="Ball S.L."/>
            <person name="Bradley K.W."/>
            <person name="Asai D.J."/>
            <person name="Bowman C.A."/>
            <person name="Russell D.A."/>
            <person name="Pope W.H."/>
            <person name="Jacobs-Sera D."/>
            <person name="Hendrix R.W."/>
            <person name="Hatfull G.F."/>
        </authorList>
    </citation>
    <scope>NUCLEOTIDE SEQUENCE [LARGE SCALE GENOMIC DNA]</scope>
    <source>
        <strain evidence="1 2">DSM 27648</strain>
    </source>
</reference>
<gene>
    <name evidence="1" type="ORF">AKJ09_04205</name>
</gene>
<dbReference type="RefSeq" id="WP_205633746.1">
    <property type="nucleotide sequence ID" value="NZ_CP012333.1"/>
</dbReference>
<dbReference type="EMBL" id="CP012333">
    <property type="protein sequence ID" value="AKU97541.1"/>
    <property type="molecule type" value="Genomic_DNA"/>
</dbReference>
<evidence type="ECO:0000313" key="1">
    <source>
        <dbReference type="EMBL" id="AKU97541.1"/>
    </source>
</evidence>
<dbReference type="Gene3D" id="1.20.1050.10">
    <property type="match status" value="2"/>
</dbReference>
<keyword evidence="2" id="KW-1185">Reference proteome</keyword>
<accession>A0A0K1PVX5</accession>
<protein>
    <submittedName>
        <fullName evidence="1">Glutathione S-transferase family protein</fullName>
    </submittedName>
</protein>
<sequence>MLMEPSLAPTPVRPLLRAHAPALELREVGLTAVAGLESYSPFGLKIRRALGAAGLPFTVRSRPFSVLSAPDEVPSLSVEGEEVTDSTRVLAHLERLAPGTLLPRGPSLRAEAWLWEDWADRVLSTFVRASRWADARNWPSFHAAMFGRSSWLVRTMLAPRWRRQVVAELHAAETSESSFLDDFRRTIDILEARAPERGFWITEDRPTVADVAIFAQLHSLRNHLTRAQAHELACRPALTDWLDRVDAATASREPPRPLVRLGSGHALVKKSVVLAAAVVCG</sequence>
<name>A0A0K1PVX5_9BACT</name>
<dbReference type="GO" id="GO:0016740">
    <property type="term" value="F:transferase activity"/>
    <property type="evidence" value="ECO:0007669"/>
    <property type="project" value="UniProtKB-KW"/>
</dbReference>